<accession>A0A7C3NFH6</accession>
<organism evidence="1">
    <name type="scientific">candidate division WOR-3 bacterium</name>
    <dbReference type="NCBI Taxonomy" id="2052148"/>
    <lineage>
        <taxon>Bacteria</taxon>
        <taxon>Bacteria division WOR-3</taxon>
    </lineage>
</organism>
<dbReference type="EMBL" id="DSTT01000001">
    <property type="protein sequence ID" value="HFK23086.1"/>
    <property type="molecule type" value="Genomic_DNA"/>
</dbReference>
<proteinExistence type="predicted"/>
<sequence length="123" mass="14278">MKKIAVLSSDKDFIDGIKLKVDNFNHFIDSISLLTFSLLNKPEIIIIDTSDLPANNENKIIKSLNDIVPKSKIMLLLRNDDIEFLRMLRKNNNIFFSFNHPEEFLQIFEIIDKIEKNKEKVGG</sequence>
<gene>
    <name evidence="1" type="ORF">ENS15_00315</name>
</gene>
<name>A0A7C3NFH6_UNCW3</name>
<comment type="caution">
    <text evidence="1">The sequence shown here is derived from an EMBL/GenBank/DDBJ whole genome shotgun (WGS) entry which is preliminary data.</text>
</comment>
<evidence type="ECO:0008006" key="2">
    <source>
        <dbReference type="Google" id="ProtNLM"/>
    </source>
</evidence>
<evidence type="ECO:0000313" key="1">
    <source>
        <dbReference type="EMBL" id="HFK23086.1"/>
    </source>
</evidence>
<dbReference type="AlphaFoldDB" id="A0A7C3NFH6"/>
<protein>
    <recommendedName>
        <fullName evidence="2">Response regulatory domain-containing protein</fullName>
    </recommendedName>
</protein>
<reference evidence="1" key="1">
    <citation type="journal article" date="2020" name="mSystems">
        <title>Genome- and Community-Level Interaction Insights into Carbon Utilization and Element Cycling Functions of Hydrothermarchaeota in Hydrothermal Sediment.</title>
        <authorList>
            <person name="Zhou Z."/>
            <person name="Liu Y."/>
            <person name="Xu W."/>
            <person name="Pan J."/>
            <person name="Luo Z.H."/>
            <person name="Li M."/>
        </authorList>
    </citation>
    <scope>NUCLEOTIDE SEQUENCE [LARGE SCALE GENOMIC DNA]</scope>
    <source>
        <strain evidence="1">SpSt-464</strain>
    </source>
</reference>